<feature type="transmembrane region" description="Helical" evidence="1">
    <location>
        <begin position="21"/>
        <end position="41"/>
    </location>
</feature>
<keyword evidence="1" id="KW-0812">Transmembrane</keyword>
<gene>
    <name evidence="2" type="ORF">G3I74_01385</name>
</gene>
<keyword evidence="1" id="KW-1133">Transmembrane helix</keyword>
<proteinExistence type="predicted"/>
<evidence type="ECO:0000313" key="3">
    <source>
        <dbReference type="Proteomes" id="UP000484885"/>
    </source>
</evidence>
<dbReference type="AlphaFoldDB" id="A0A845URB9"/>
<evidence type="ECO:0000313" key="2">
    <source>
        <dbReference type="EMBL" id="NDY94383.1"/>
    </source>
</evidence>
<keyword evidence="1" id="KW-0472">Membrane</keyword>
<comment type="caution">
    <text evidence="2">The sequence shown here is derived from an EMBL/GenBank/DDBJ whole genome shotgun (WGS) entry which is preliminary data.</text>
</comment>
<dbReference type="EMBL" id="JAAGSC010000028">
    <property type="protein sequence ID" value="NDY94383.1"/>
    <property type="molecule type" value="Genomic_DNA"/>
</dbReference>
<protein>
    <submittedName>
        <fullName evidence="2">Uncharacterized protein</fullName>
    </submittedName>
</protein>
<accession>A0A845URB9</accession>
<evidence type="ECO:0000256" key="1">
    <source>
        <dbReference type="SAM" id="Phobius"/>
    </source>
</evidence>
<keyword evidence="3" id="KW-1185">Reference proteome</keyword>
<dbReference type="Proteomes" id="UP000484885">
    <property type="component" value="Unassembled WGS sequence"/>
</dbReference>
<organism evidence="2 3">
    <name type="scientific">Wenzhouxiangella limi</name>
    <dbReference type="NCBI Taxonomy" id="2707351"/>
    <lineage>
        <taxon>Bacteria</taxon>
        <taxon>Pseudomonadati</taxon>
        <taxon>Pseudomonadota</taxon>
        <taxon>Gammaproteobacteria</taxon>
        <taxon>Chromatiales</taxon>
        <taxon>Wenzhouxiangellaceae</taxon>
        <taxon>Wenzhouxiangella</taxon>
    </lineage>
</organism>
<dbReference type="RefSeq" id="WP_164209452.1">
    <property type="nucleotide sequence ID" value="NZ_JAAGSC010000028.1"/>
</dbReference>
<reference evidence="2 3" key="1">
    <citation type="submission" date="2020-02" db="EMBL/GenBank/DDBJ databases">
        <authorList>
            <person name="Zhang X.-Y."/>
        </authorList>
    </citation>
    <scope>NUCLEOTIDE SEQUENCE [LARGE SCALE GENOMIC DNA]</scope>
    <source>
        <strain evidence="2 3">C33</strain>
    </source>
</reference>
<name>A0A845URB9_9GAMM</name>
<sequence>MKTSVTTCCQTGQLSSTPYRLVLLALVINILLIPSAAVAEWSTSISRDEMTGKVQAFATSDWVSPTKPMRFPYNDVRGIMGVGCKEGDLSGTRSDGTTWTHTSYWAYFKFTDAPNLTNVDVADGYSTFRTRVRWDDEIETVEMRQTWGAPSIQFRSSTSAIEKISASSSVLLELQWHGSGKVYFDFPLNGSAKALAEAKKACGG</sequence>